<reference evidence="1 2" key="1">
    <citation type="submission" date="2020-03" db="EMBL/GenBank/DDBJ databases">
        <title>Rubrivivax benzoatilyticus JA2 (sequenced after 10 years sub-culturing).</title>
        <authorList>
            <person name="Gupta D."/>
            <person name="Chintalapati S."/>
            <person name="Chintalapati V.R."/>
        </authorList>
    </citation>
    <scope>NUCLEOTIDE SEQUENCE [LARGE SCALE GENOMIC DNA]</scope>
    <source>
        <strain evidence="1 2">JA2-Mal</strain>
    </source>
</reference>
<accession>A0ABX0HVA3</accession>
<dbReference type="InterPro" id="IPR010710">
    <property type="entry name" value="DUF1289"/>
</dbReference>
<proteinExistence type="predicted"/>
<gene>
    <name evidence="1" type="ORF">G7087_05055</name>
</gene>
<dbReference type="EMBL" id="JAAOCD010000002">
    <property type="protein sequence ID" value="NHK97737.1"/>
    <property type="molecule type" value="Genomic_DNA"/>
</dbReference>
<organism evidence="1 2">
    <name type="scientific">Rubrivivax benzoatilyticus</name>
    <dbReference type="NCBI Taxonomy" id="316997"/>
    <lineage>
        <taxon>Bacteria</taxon>
        <taxon>Pseudomonadati</taxon>
        <taxon>Pseudomonadota</taxon>
        <taxon>Betaproteobacteria</taxon>
        <taxon>Burkholderiales</taxon>
        <taxon>Sphaerotilaceae</taxon>
        <taxon>Rubrivivax</taxon>
    </lineage>
</organism>
<protein>
    <submittedName>
        <fullName evidence="1">DUF1289 domain-containing protein</fullName>
    </submittedName>
</protein>
<sequence>MSTRFGSGVPSPCIDVCRMDAASGWCEGCLRTLDEIAAWSTMADDERRAVLDRLAERRVVWQQRPAAPR</sequence>
<comment type="caution">
    <text evidence="1">The sequence shown here is derived from an EMBL/GenBank/DDBJ whole genome shotgun (WGS) entry which is preliminary data.</text>
</comment>
<name>A0ABX0HVA3_9BURK</name>
<dbReference type="PANTHER" id="PTHR35175">
    <property type="entry name" value="DUF1289 DOMAIN-CONTAINING PROTEIN"/>
    <property type="match status" value="1"/>
</dbReference>
<evidence type="ECO:0000313" key="2">
    <source>
        <dbReference type="Proteomes" id="UP000802098"/>
    </source>
</evidence>
<keyword evidence="2" id="KW-1185">Reference proteome</keyword>
<dbReference type="Proteomes" id="UP000802098">
    <property type="component" value="Unassembled WGS sequence"/>
</dbReference>
<dbReference type="Pfam" id="PF06945">
    <property type="entry name" value="DUF1289"/>
    <property type="match status" value="1"/>
</dbReference>
<dbReference type="PANTHER" id="PTHR35175:SF2">
    <property type="entry name" value="DUF1289 DOMAIN-CONTAINING PROTEIN"/>
    <property type="match status" value="1"/>
</dbReference>
<evidence type="ECO:0000313" key="1">
    <source>
        <dbReference type="EMBL" id="NHK97737.1"/>
    </source>
</evidence>